<dbReference type="RefSeq" id="WP_090697442.1">
    <property type="nucleotide sequence ID" value="NZ_FOSP01000004.1"/>
</dbReference>
<feature type="transmembrane region" description="Helical" evidence="1">
    <location>
        <begin position="61"/>
        <end position="78"/>
    </location>
</feature>
<keyword evidence="1" id="KW-0472">Membrane</keyword>
<evidence type="ECO:0000313" key="2">
    <source>
        <dbReference type="EMBL" id="SFK35231.1"/>
    </source>
</evidence>
<keyword evidence="1" id="KW-0812">Transmembrane</keyword>
<dbReference type="Proteomes" id="UP000199533">
    <property type="component" value="Unassembled WGS sequence"/>
</dbReference>
<evidence type="ECO:0000313" key="3">
    <source>
        <dbReference type="Proteomes" id="UP000199533"/>
    </source>
</evidence>
<dbReference type="EMBL" id="FOSP01000004">
    <property type="protein sequence ID" value="SFK35231.1"/>
    <property type="molecule type" value="Genomic_DNA"/>
</dbReference>
<organism evidence="2 3">
    <name type="scientific">Nitrosomonas aestuarii</name>
    <dbReference type="NCBI Taxonomy" id="52441"/>
    <lineage>
        <taxon>Bacteria</taxon>
        <taxon>Pseudomonadati</taxon>
        <taxon>Pseudomonadota</taxon>
        <taxon>Betaproteobacteria</taxon>
        <taxon>Nitrosomonadales</taxon>
        <taxon>Nitrosomonadaceae</taxon>
        <taxon>Nitrosomonas</taxon>
    </lineage>
</organism>
<gene>
    <name evidence="2" type="ORF">SAMN05216302_1004150</name>
</gene>
<proteinExistence type="predicted"/>
<accession>A0A1I3YVJ3</accession>
<name>A0A1I3YVJ3_9PROT</name>
<reference evidence="3" key="1">
    <citation type="submission" date="2016-10" db="EMBL/GenBank/DDBJ databases">
        <authorList>
            <person name="Varghese N."/>
            <person name="Submissions S."/>
        </authorList>
    </citation>
    <scope>NUCLEOTIDE SEQUENCE [LARGE SCALE GENOMIC DNA]</scope>
    <source>
        <strain evidence="3">Nm69</strain>
    </source>
</reference>
<dbReference type="AlphaFoldDB" id="A0A1I3YVJ3"/>
<keyword evidence="1" id="KW-1133">Transmembrane helix</keyword>
<keyword evidence="3" id="KW-1185">Reference proteome</keyword>
<sequence>MIEFLGWIGLVYSFVSMIYHRYMHAYHDQVYAYIRKKYGDGGDNAMEFPSKADHSRNVRKYSYYTIFFASLLIILNLLR</sequence>
<evidence type="ECO:0000256" key="1">
    <source>
        <dbReference type="SAM" id="Phobius"/>
    </source>
</evidence>
<protein>
    <submittedName>
        <fullName evidence="2">Uncharacterized protein</fullName>
    </submittedName>
</protein>
<dbReference type="OrthoDB" id="8547959at2"/>